<proteinExistence type="predicted"/>
<dbReference type="OrthoDB" id="3831159at2"/>
<organism evidence="1 2">
    <name type="scientific">Zhihengliuella halotolerans</name>
    <dbReference type="NCBI Taxonomy" id="370736"/>
    <lineage>
        <taxon>Bacteria</taxon>
        <taxon>Bacillati</taxon>
        <taxon>Actinomycetota</taxon>
        <taxon>Actinomycetes</taxon>
        <taxon>Micrococcales</taxon>
        <taxon>Micrococcaceae</taxon>
        <taxon>Zhihengliuella</taxon>
    </lineage>
</organism>
<gene>
    <name evidence="1" type="ORF">EV380_2690</name>
</gene>
<comment type="caution">
    <text evidence="1">The sequence shown here is derived from an EMBL/GenBank/DDBJ whole genome shotgun (WGS) entry which is preliminary data.</text>
</comment>
<name>A0A4Q8AH58_9MICC</name>
<sequence length="79" mass="9167">MYSDEKRPIIRDTTGLSRSYRFRWWAKYVGYTFFGPADVQPHLNPLEKLKHERALRVLRAHEAAGTPAPQEVVDAARDL</sequence>
<keyword evidence="2" id="KW-1185">Reference proteome</keyword>
<dbReference type="Proteomes" id="UP000292685">
    <property type="component" value="Unassembled WGS sequence"/>
</dbReference>
<protein>
    <submittedName>
        <fullName evidence="1">Uncharacterized protein</fullName>
    </submittedName>
</protein>
<accession>A0A4Q8AH58</accession>
<evidence type="ECO:0000313" key="2">
    <source>
        <dbReference type="Proteomes" id="UP000292685"/>
    </source>
</evidence>
<evidence type="ECO:0000313" key="1">
    <source>
        <dbReference type="EMBL" id="RZU63083.1"/>
    </source>
</evidence>
<dbReference type="RefSeq" id="WP_102158568.1">
    <property type="nucleotide sequence ID" value="NZ_PGGT01000025.1"/>
</dbReference>
<dbReference type="EMBL" id="SHLA01000001">
    <property type="protein sequence ID" value="RZU63083.1"/>
    <property type="molecule type" value="Genomic_DNA"/>
</dbReference>
<reference evidence="1 2" key="1">
    <citation type="submission" date="2019-02" db="EMBL/GenBank/DDBJ databases">
        <title>Sequencing the genomes of 1000 actinobacteria strains.</title>
        <authorList>
            <person name="Klenk H.-P."/>
        </authorList>
    </citation>
    <scope>NUCLEOTIDE SEQUENCE [LARGE SCALE GENOMIC DNA]</scope>
    <source>
        <strain evidence="1 2">DSM 17364</strain>
    </source>
</reference>
<dbReference type="AlphaFoldDB" id="A0A4Q8AH58"/>